<feature type="transmembrane region" description="Helical" evidence="1">
    <location>
        <begin position="56"/>
        <end position="75"/>
    </location>
</feature>
<keyword evidence="1" id="KW-1133">Transmembrane helix</keyword>
<reference evidence="2 3" key="1">
    <citation type="submission" date="2019-06" db="EMBL/GenBank/DDBJ databases">
        <title>Phylogeography and genetic diversity of Francisella tularensis subsp. holarctica in France (1947-2018).</title>
        <authorList>
            <person name="Kevin M."/>
            <person name="Madani N."/>
            <person name="Maurin M."/>
        </authorList>
    </citation>
    <scope>NUCLEOTIDE SEQUENCE [LARGE SCALE GENOMIC DNA]</scope>
    <source>
        <strain evidence="2 3">ATCC 15482</strain>
    </source>
</reference>
<feature type="transmembrane region" description="Helical" evidence="1">
    <location>
        <begin position="33"/>
        <end position="50"/>
    </location>
</feature>
<evidence type="ECO:0000313" key="3">
    <source>
        <dbReference type="Proteomes" id="UP000469081"/>
    </source>
</evidence>
<evidence type="ECO:0000313" key="2">
    <source>
        <dbReference type="EMBL" id="MWZ40307.1"/>
    </source>
</evidence>
<dbReference type="RefSeq" id="WP_003038825.1">
    <property type="nucleotide sequence ID" value="NZ_VJEZ01000009.1"/>
</dbReference>
<keyword evidence="1" id="KW-0472">Membrane</keyword>
<dbReference type="AlphaFoldDB" id="A0A6I4RQ15"/>
<dbReference type="Proteomes" id="UP000469081">
    <property type="component" value="Unassembled WGS sequence"/>
</dbReference>
<name>A0A6I4RQ15_FRATU</name>
<accession>A0A6I4RQ15</accession>
<comment type="caution">
    <text evidence="2">The sequence shown here is derived from an EMBL/GenBank/DDBJ whole genome shotgun (WGS) entry which is preliminary data.</text>
</comment>
<protein>
    <submittedName>
        <fullName evidence="2">Uncharacterized protein</fullName>
    </submittedName>
</protein>
<gene>
    <name evidence="2" type="ORF">FNC33_07130</name>
</gene>
<proteinExistence type="predicted"/>
<sequence>MLFKNKKPTDTFELENNDQETISNIIKPKLWKLFNWLIFCAFVLVLSSYLNARIFLLAFIFVILVALAIKLYLLNKLPPLNFRIYIVVFLLIFILCEYNHLEIVYFKSFKISNIDYQNLLTNPGIFIGALCNIVFTTKIQVAPQLFFSEDFIQWVASYIDKTPQKALIYLDGVYFVIFGYIVPVVINFIYAMLIGVTAVRIKQFIARS</sequence>
<organism evidence="2 3">
    <name type="scientific">Francisella tularensis</name>
    <dbReference type="NCBI Taxonomy" id="263"/>
    <lineage>
        <taxon>Bacteria</taxon>
        <taxon>Pseudomonadati</taxon>
        <taxon>Pseudomonadota</taxon>
        <taxon>Gammaproteobacteria</taxon>
        <taxon>Thiotrichales</taxon>
        <taxon>Francisellaceae</taxon>
        <taxon>Francisella</taxon>
    </lineage>
</organism>
<feature type="transmembrane region" description="Helical" evidence="1">
    <location>
        <begin position="173"/>
        <end position="199"/>
    </location>
</feature>
<evidence type="ECO:0000256" key="1">
    <source>
        <dbReference type="SAM" id="Phobius"/>
    </source>
</evidence>
<feature type="transmembrane region" description="Helical" evidence="1">
    <location>
        <begin position="82"/>
        <end position="101"/>
    </location>
</feature>
<keyword evidence="1" id="KW-0812">Transmembrane</keyword>
<dbReference type="EMBL" id="VJEZ01000009">
    <property type="protein sequence ID" value="MWZ40307.1"/>
    <property type="molecule type" value="Genomic_DNA"/>
</dbReference>